<sequence length="82" mass="8623">MAVSWGSKCTCRIQISSDDRAASLTVQDDGHGAPPHFAESGLTTLRHRVRGAGGRIDAANHAAGGFEVAVEIPLTRPEDGLR</sequence>
<protein>
    <recommendedName>
        <fullName evidence="6">Histidine kinase/HSP90-like ATPase domain-containing protein</fullName>
    </recommendedName>
</protein>
<evidence type="ECO:0000256" key="3">
    <source>
        <dbReference type="ARBA" id="ARBA00023012"/>
    </source>
</evidence>
<dbReference type="PANTHER" id="PTHR24421">
    <property type="entry name" value="NITRATE/NITRITE SENSOR PROTEIN NARX-RELATED"/>
    <property type="match status" value="1"/>
</dbReference>
<evidence type="ECO:0000313" key="4">
    <source>
        <dbReference type="EMBL" id="MFC4910192.1"/>
    </source>
</evidence>
<reference evidence="5" key="1">
    <citation type="journal article" date="2019" name="Int. J. Syst. Evol. Microbiol.">
        <title>The Global Catalogue of Microorganisms (GCM) 10K type strain sequencing project: providing services to taxonomists for standard genome sequencing and annotation.</title>
        <authorList>
            <consortium name="The Broad Institute Genomics Platform"/>
            <consortium name="The Broad Institute Genome Sequencing Center for Infectious Disease"/>
            <person name="Wu L."/>
            <person name="Ma J."/>
        </authorList>
    </citation>
    <scope>NUCLEOTIDE SEQUENCE [LARGE SCALE GENOMIC DNA]</scope>
    <source>
        <strain evidence="5">KLKA75</strain>
    </source>
</reference>
<gene>
    <name evidence="4" type="ORF">ACFPCY_22955</name>
</gene>
<dbReference type="Proteomes" id="UP001595872">
    <property type="component" value="Unassembled WGS sequence"/>
</dbReference>
<accession>A0ABV9U5L8</accession>
<dbReference type="RefSeq" id="WP_378258298.1">
    <property type="nucleotide sequence ID" value="NZ_JBHSIT010000006.1"/>
</dbReference>
<evidence type="ECO:0008006" key="6">
    <source>
        <dbReference type="Google" id="ProtNLM"/>
    </source>
</evidence>
<dbReference type="Gene3D" id="3.30.565.10">
    <property type="entry name" value="Histidine kinase-like ATPase, C-terminal domain"/>
    <property type="match status" value="1"/>
</dbReference>
<keyword evidence="3" id="KW-0902">Two-component regulatory system</keyword>
<keyword evidence="1" id="KW-0808">Transferase</keyword>
<organism evidence="4 5">
    <name type="scientific">Actinomadura gamaensis</name>
    <dbReference type="NCBI Taxonomy" id="1763541"/>
    <lineage>
        <taxon>Bacteria</taxon>
        <taxon>Bacillati</taxon>
        <taxon>Actinomycetota</taxon>
        <taxon>Actinomycetes</taxon>
        <taxon>Streptosporangiales</taxon>
        <taxon>Thermomonosporaceae</taxon>
        <taxon>Actinomadura</taxon>
    </lineage>
</organism>
<comment type="caution">
    <text evidence="4">The sequence shown here is derived from an EMBL/GenBank/DDBJ whole genome shotgun (WGS) entry which is preliminary data.</text>
</comment>
<dbReference type="EMBL" id="JBHSIT010000006">
    <property type="protein sequence ID" value="MFC4910192.1"/>
    <property type="molecule type" value="Genomic_DNA"/>
</dbReference>
<dbReference type="SUPFAM" id="SSF55874">
    <property type="entry name" value="ATPase domain of HSP90 chaperone/DNA topoisomerase II/histidine kinase"/>
    <property type="match status" value="1"/>
</dbReference>
<dbReference type="InterPro" id="IPR050482">
    <property type="entry name" value="Sensor_HK_TwoCompSys"/>
</dbReference>
<evidence type="ECO:0000313" key="5">
    <source>
        <dbReference type="Proteomes" id="UP001595872"/>
    </source>
</evidence>
<keyword evidence="2" id="KW-0418">Kinase</keyword>
<dbReference type="InterPro" id="IPR036890">
    <property type="entry name" value="HATPase_C_sf"/>
</dbReference>
<name>A0ABV9U5L8_9ACTN</name>
<evidence type="ECO:0000256" key="1">
    <source>
        <dbReference type="ARBA" id="ARBA00022679"/>
    </source>
</evidence>
<evidence type="ECO:0000256" key="2">
    <source>
        <dbReference type="ARBA" id="ARBA00022777"/>
    </source>
</evidence>
<proteinExistence type="predicted"/>
<keyword evidence="5" id="KW-1185">Reference proteome</keyword>